<dbReference type="InterPro" id="IPR025687">
    <property type="entry name" value="Znf-C4pol"/>
</dbReference>
<dbReference type="PRINTS" id="PR00106">
    <property type="entry name" value="DNAPOLB"/>
</dbReference>
<evidence type="ECO:0000256" key="8">
    <source>
        <dbReference type="ARBA" id="ARBA00022723"/>
    </source>
</evidence>
<evidence type="ECO:0000256" key="12">
    <source>
        <dbReference type="ARBA" id="ARBA00023004"/>
    </source>
</evidence>
<dbReference type="FunFam" id="1.10.287.690:FF:000002">
    <property type="entry name" value="DNA polymerase zeta"/>
    <property type="match status" value="1"/>
</dbReference>
<dbReference type="InterPro" id="IPR042087">
    <property type="entry name" value="DNA_pol_B_thumb"/>
</dbReference>
<feature type="region of interest" description="Disordered" evidence="20">
    <location>
        <begin position="1463"/>
        <end position="1490"/>
    </location>
</feature>
<dbReference type="Gene3D" id="3.30.342.10">
    <property type="entry name" value="DNA Polymerase, chain B, domain 1"/>
    <property type="match status" value="1"/>
</dbReference>
<protein>
    <recommendedName>
        <fullName evidence="5">DNA polymerase zeta catalytic subunit</fullName>
        <ecNumber evidence="4">2.7.7.7</ecNumber>
    </recommendedName>
    <alternativeName>
        <fullName evidence="19">Protein reversionless 3-like</fullName>
    </alternativeName>
</protein>
<dbReference type="CDD" id="cd05534">
    <property type="entry name" value="POLBc_zeta"/>
    <property type="match status" value="1"/>
</dbReference>
<dbReference type="Pfam" id="PF24065">
    <property type="entry name" value="REV3_N"/>
    <property type="match status" value="1"/>
</dbReference>
<keyword evidence="28" id="KW-1185">Reference proteome</keyword>
<dbReference type="FunFam" id="3.30.342.10:FF:000002">
    <property type="entry name" value="DNA polymerase zeta catalytic subunit isoform X1"/>
    <property type="match status" value="1"/>
</dbReference>
<feature type="region of interest" description="Disordered" evidence="20">
    <location>
        <begin position="2020"/>
        <end position="2044"/>
    </location>
</feature>
<dbReference type="GO" id="GO:0051536">
    <property type="term" value="F:iron-sulfur cluster binding"/>
    <property type="evidence" value="ECO:0007669"/>
    <property type="project" value="UniProtKB-KW"/>
</dbReference>
<evidence type="ECO:0000256" key="17">
    <source>
        <dbReference type="ARBA" id="ARBA00059263"/>
    </source>
</evidence>
<comment type="cofactor">
    <cofactor evidence="1">
        <name>[4Fe-4S] cluster</name>
        <dbReference type="ChEBI" id="CHEBI:49883"/>
    </cofactor>
</comment>
<evidence type="ECO:0000256" key="14">
    <source>
        <dbReference type="ARBA" id="ARBA00023204"/>
    </source>
</evidence>
<comment type="function">
    <text evidence="17">Catalytic subunit of the DNA polymerase zeta complex, an error-prone polymerase specialized in translesion DNA synthesis (TLS). Lacks an intrinsic 3'-5' exonuclease activity and thus has no proofreading function.</text>
</comment>
<dbReference type="GO" id="GO:0031981">
    <property type="term" value="C:nuclear lumen"/>
    <property type="evidence" value="ECO:0007669"/>
    <property type="project" value="UniProtKB-ARBA"/>
</dbReference>
<dbReference type="Pfam" id="PF15735">
    <property type="entry name" value="DUF4683"/>
    <property type="match status" value="1"/>
</dbReference>
<dbReference type="Gene3D" id="1.10.132.60">
    <property type="entry name" value="DNA polymerase family B, C-terminal domain"/>
    <property type="match status" value="1"/>
</dbReference>
<dbReference type="Gene3D" id="3.90.1600.10">
    <property type="entry name" value="Palm domain of DNA polymerase"/>
    <property type="match status" value="1"/>
</dbReference>
<feature type="region of interest" description="Disordered" evidence="20">
    <location>
        <begin position="1167"/>
        <end position="1236"/>
    </location>
</feature>
<dbReference type="Pfam" id="PF24055">
    <property type="entry name" value="POL3_N"/>
    <property type="match status" value="1"/>
</dbReference>
<evidence type="ECO:0000259" key="21">
    <source>
        <dbReference type="Pfam" id="PF00136"/>
    </source>
</evidence>
<evidence type="ECO:0000313" key="28">
    <source>
        <dbReference type="Proteomes" id="UP000694620"/>
    </source>
</evidence>
<dbReference type="GO" id="GO:0003677">
    <property type="term" value="F:DNA binding"/>
    <property type="evidence" value="ECO:0007669"/>
    <property type="project" value="InterPro"/>
</dbReference>
<dbReference type="GO" id="GO:0042276">
    <property type="term" value="P:error-prone translesion synthesis"/>
    <property type="evidence" value="ECO:0007669"/>
    <property type="project" value="TreeGrafter"/>
</dbReference>
<feature type="compositionally biased region" description="Polar residues" evidence="20">
    <location>
        <begin position="1337"/>
        <end position="1349"/>
    </location>
</feature>
<dbReference type="CDD" id="cd05778">
    <property type="entry name" value="DNA_polB_zeta_exo"/>
    <property type="match status" value="1"/>
</dbReference>
<feature type="compositionally biased region" description="Basic and acidic residues" evidence="20">
    <location>
        <begin position="1464"/>
        <end position="1477"/>
    </location>
</feature>
<dbReference type="InterPro" id="IPR012337">
    <property type="entry name" value="RNaseH-like_sf"/>
</dbReference>
<dbReference type="Proteomes" id="UP000694620">
    <property type="component" value="Chromosome 3"/>
</dbReference>
<dbReference type="SUPFAM" id="SSF53098">
    <property type="entry name" value="Ribonuclease H-like"/>
    <property type="match status" value="1"/>
</dbReference>
<evidence type="ECO:0000256" key="6">
    <source>
        <dbReference type="ARBA" id="ARBA00022679"/>
    </source>
</evidence>
<evidence type="ECO:0000259" key="22">
    <source>
        <dbReference type="Pfam" id="PF03104"/>
    </source>
</evidence>
<keyword evidence="7" id="KW-0548">Nucleotidyltransferase</keyword>
<comment type="catalytic activity">
    <reaction evidence="16">
        <text>DNA(n) + a 2'-deoxyribonucleoside 5'-triphosphate = DNA(n+1) + diphosphate</text>
        <dbReference type="Rhea" id="RHEA:22508"/>
        <dbReference type="Rhea" id="RHEA-COMP:17339"/>
        <dbReference type="Rhea" id="RHEA-COMP:17340"/>
        <dbReference type="ChEBI" id="CHEBI:33019"/>
        <dbReference type="ChEBI" id="CHEBI:61560"/>
        <dbReference type="ChEBI" id="CHEBI:173112"/>
        <dbReference type="EC" id="2.7.7.7"/>
    </reaction>
</comment>
<evidence type="ECO:0000259" key="23">
    <source>
        <dbReference type="Pfam" id="PF14260"/>
    </source>
</evidence>
<keyword evidence="6" id="KW-0808">Transferase</keyword>
<evidence type="ECO:0000259" key="26">
    <source>
        <dbReference type="Pfam" id="PF24065"/>
    </source>
</evidence>
<feature type="compositionally biased region" description="Acidic residues" evidence="20">
    <location>
        <begin position="2082"/>
        <end position="2091"/>
    </location>
</feature>
<dbReference type="PROSITE" id="PS00116">
    <property type="entry name" value="DNA_POLYMERASE_B"/>
    <property type="match status" value="1"/>
</dbReference>
<evidence type="ECO:0000256" key="3">
    <source>
        <dbReference type="ARBA" id="ARBA00005755"/>
    </source>
</evidence>
<feature type="region of interest" description="Disordered" evidence="20">
    <location>
        <begin position="1131"/>
        <end position="1151"/>
    </location>
</feature>
<dbReference type="Gene3D" id="1.10.287.690">
    <property type="entry name" value="Helix hairpin bin"/>
    <property type="match status" value="1"/>
</dbReference>
<dbReference type="FunFam" id="3.30.420.10:FF:000024">
    <property type="entry name" value="DNA polymerase zeta catalytic subunit"/>
    <property type="match status" value="1"/>
</dbReference>
<feature type="region of interest" description="Disordered" evidence="20">
    <location>
        <begin position="451"/>
        <end position="480"/>
    </location>
</feature>
<proteinExistence type="inferred from homology"/>
<feature type="compositionally biased region" description="Polar residues" evidence="20">
    <location>
        <begin position="1305"/>
        <end position="1314"/>
    </location>
</feature>
<dbReference type="InterPro" id="IPR017964">
    <property type="entry name" value="DNA-dir_DNA_pol_B_CS"/>
</dbReference>
<dbReference type="InterPro" id="IPR006172">
    <property type="entry name" value="DNA-dir_DNA_pol_B"/>
</dbReference>
<dbReference type="EC" id="2.7.7.7" evidence="4"/>
<evidence type="ECO:0000256" key="16">
    <source>
        <dbReference type="ARBA" id="ARBA00049244"/>
    </source>
</evidence>
<feature type="domain" description="DUF4683" evidence="24">
    <location>
        <begin position="763"/>
        <end position="1149"/>
    </location>
</feature>
<dbReference type="Ensembl" id="ENSECRT00000009388.1">
    <property type="protein sequence ID" value="ENSECRP00000009238.1"/>
    <property type="gene ID" value="ENSECRG00000006193.1"/>
</dbReference>
<dbReference type="GO" id="GO:0000724">
    <property type="term" value="P:double-strand break repair via homologous recombination"/>
    <property type="evidence" value="ECO:0007669"/>
    <property type="project" value="TreeGrafter"/>
</dbReference>
<keyword evidence="9" id="KW-0227">DNA damage</keyword>
<comment type="subunit">
    <text evidence="18">Heterodimer with MAD2L2. This dimer forms the minimal DNA polymerase zeta complex (Pol-zeta2), with REV3L bearing DNA polymerase catalytic activity, although its activity is very low in this context. Component of the tetrameric Pol-zeta complex (Pol-zeta4), which consists of REV3L, MAD2L2, POLD2 and POLD3; Pol-zeta4 is the fully active form of DNA polymerase zeta.</text>
</comment>
<evidence type="ECO:0000256" key="2">
    <source>
        <dbReference type="ARBA" id="ARBA00004123"/>
    </source>
</evidence>
<evidence type="ECO:0000256" key="5">
    <source>
        <dbReference type="ARBA" id="ARBA00021589"/>
    </source>
</evidence>
<keyword evidence="13" id="KW-0411">Iron-sulfur</keyword>
<feature type="compositionally biased region" description="Polar residues" evidence="20">
    <location>
        <begin position="200"/>
        <end position="209"/>
    </location>
</feature>
<feature type="region of interest" description="Disordered" evidence="20">
    <location>
        <begin position="1587"/>
        <end position="1633"/>
    </location>
</feature>
<evidence type="ECO:0000256" key="11">
    <source>
        <dbReference type="ARBA" id="ARBA00022932"/>
    </source>
</evidence>
<dbReference type="SMART" id="SM00486">
    <property type="entry name" value="POLBc"/>
    <property type="match status" value="1"/>
</dbReference>
<dbReference type="InterPro" id="IPR030559">
    <property type="entry name" value="PolZ_Rev3"/>
</dbReference>
<feature type="region of interest" description="Disordered" evidence="20">
    <location>
        <begin position="2148"/>
        <end position="2170"/>
    </location>
</feature>
<dbReference type="GO" id="GO:0003887">
    <property type="term" value="F:DNA-directed DNA polymerase activity"/>
    <property type="evidence" value="ECO:0007669"/>
    <property type="project" value="UniProtKB-KW"/>
</dbReference>
<dbReference type="Gene3D" id="3.30.420.10">
    <property type="entry name" value="Ribonuclease H-like superfamily/Ribonuclease H"/>
    <property type="match status" value="1"/>
</dbReference>
<dbReference type="InterPro" id="IPR043502">
    <property type="entry name" value="DNA/RNA_pol_sf"/>
</dbReference>
<gene>
    <name evidence="27" type="primary">REV3L</name>
    <name evidence="27" type="synonym">rev3l</name>
</gene>
<dbReference type="GO" id="GO:0000166">
    <property type="term" value="F:nucleotide binding"/>
    <property type="evidence" value="ECO:0007669"/>
    <property type="project" value="InterPro"/>
</dbReference>
<keyword evidence="14" id="KW-0234">DNA repair</keyword>
<evidence type="ECO:0000256" key="7">
    <source>
        <dbReference type="ARBA" id="ARBA00022695"/>
    </source>
</evidence>
<keyword evidence="12" id="KW-0408">Iron</keyword>
<feature type="region of interest" description="Disordered" evidence="20">
    <location>
        <begin position="188"/>
        <end position="209"/>
    </location>
</feature>
<evidence type="ECO:0000256" key="10">
    <source>
        <dbReference type="ARBA" id="ARBA00022833"/>
    </source>
</evidence>
<feature type="region of interest" description="Disordered" evidence="20">
    <location>
        <begin position="544"/>
        <end position="574"/>
    </location>
</feature>
<dbReference type="SUPFAM" id="SSF56672">
    <property type="entry name" value="DNA/RNA polymerases"/>
    <property type="match status" value="1"/>
</dbReference>
<evidence type="ECO:0000259" key="25">
    <source>
        <dbReference type="Pfam" id="PF24055"/>
    </source>
</evidence>
<keyword evidence="11" id="KW-0239">DNA-directed DNA polymerase</keyword>
<evidence type="ECO:0000256" key="4">
    <source>
        <dbReference type="ARBA" id="ARBA00012417"/>
    </source>
</evidence>
<organism evidence="27 28">
    <name type="scientific">Erpetoichthys calabaricus</name>
    <name type="common">Rope fish</name>
    <name type="synonym">Calamoichthys calabaricus</name>
    <dbReference type="NCBI Taxonomy" id="27687"/>
    <lineage>
        <taxon>Eukaryota</taxon>
        <taxon>Metazoa</taxon>
        <taxon>Chordata</taxon>
        <taxon>Craniata</taxon>
        <taxon>Vertebrata</taxon>
        <taxon>Euteleostomi</taxon>
        <taxon>Actinopterygii</taxon>
        <taxon>Polypteriformes</taxon>
        <taxon>Polypteridae</taxon>
        <taxon>Erpetoichthys</taxon>
    </lineage>
</organism>
<dbReference type="Pfam" id="PF00136">
    <property type="entry name" value="DNA_pol_B"/>
    <property type="match status" value="1"/>
</dbReference>
<evidence type="ECO:0000256" key="18">
    <source>
        <dbReference type="ARBA" id="ARBA00066163"/>
    </source>
</evidence>
<dbReference type="InterPro" id="IPR056435">
    <property type="entry name" value="DPOD/Z_N"/>
</dbReference>
<feature type="region of interest" description="Disordered" evidence="20">
    <location>
        <begin position="2065"/>
        <end position="2104"/>
    </location>
</feature>
<dbReference type="InterPro" id="IPR032757">
    <property type="entry name" value="DUF4683"/>
</dbReference>
<dbReference type="Pfam" id="PF14260">
    <property type="entry name" value="zf-C4pol"/>
    <property type="match status" value="1"/>
</dbReference>
<feature type="region of interest" description="Disordered" evidence="20">
    <location>
        <begin position="493"/>
        <end position="529"/>
    </location>
</feature>
<feature type="region of interest" description="Disordered" evidence="20">
    <location>
        <begin position="717"/>
        <end position="740"/>
    </location>
</feature>
<dbReference type="InterPro" id="IPR023211">
    <property type="entry name" value="DNA_pol_palm_dom_sf"/>
</dbReference>
<comment type="subcellular location">
    <subcellularLocation>
        <location evidence="2">Nucleus</location>
    </subcellularLocation>
</comment>
<dbReference type="FunFam" id="1.10.132.60:FF:000005">
    <property type="entry name" value="Putative DNA polymerase zeta catalytic subunit"/>
    <property type="match status" value="1"/>
</dbReference>
<feature type="region of interest" description="Disordered" evidence="20">
    <location>
        <begin position="1298"/>
        <end position="1349"/>
    </location>
</feature>
<accession>A0A8C4S0D1</accession>
<dbReference type="InterPro" id="IPR056447">
    <property type="entry name" value="REV3_N"/>
</dbReference>
<feature type="compositionally biased region" description="Polar residues" evidence="20">
    <location>
        <begin position="451"/>
        <end position="466"/>
    </location>
</feature>
<dbReference type="GO" id="GO:0016035">
    <property type="term" value="C:zeta DNA polymerase complex"/>
    <property type="evidence" value="ECO:0007669"/>
    <property type="project" value="InterPro"/>
</dbReference>
<feature type="domain" description="DNA-directed DNA polymerase family B multifunctional" evidence="21">
    <location>
        <begin position="2533"/>
        <end position="2983"/>
    </location>
</feature>
<evidence type="ECO:0000256" key="20">
    <source>
        <dbReference type="SAM" id="MobiDB-lite"/>
    </source>
</evidence>
<keyword evidence="8" id="KW-0479">Metal-binding</keyword>
<evidence type="ECO:0000259" key="24">
    <source>
        <dbReference type="Pfam" id="PF15735"/>
    </source>
</evidence>
<evidence type="ECO:0000256" key="15">
    <source>
        <dbReference type="ARBA" id="ARBA00023242"/>
    </source>
</evidence>
<feature type="compositionally biased region" description="Acidic residues" evidence="20">
    <location>
        <begin position="514"/>
        <end position="527"/>
    </location>
</feature>
<feature type="domain" description="C4-type zinc-finger of DNA polymerase delta" evidence="23">
    <location>
        <begin position="3025"/>
        <end position="3091"/>
    </location>
</feature>
<dbReference type="GO" id="GO:0046872">
    <property type="term" value="F:metal ion binding"/>
    <property type="evidence" value="ECO:0007669"/>
    <property type="project" value="UniProtKB-KW"/>
</dbReference>
<reference evidence="27" key="2">
    <citation type="submission" date="2025-08" db="UniProtKB">
        <authorList>
            <consortium name="Ensembl"/>
        </authorList>
    </citation>
    <scope>IDENTIFICATION</scope>
</reference>
<dbReference type="PANTHER" id="PTHR45812">
    <property type="entry name" value="DNA POLYMERASE ZETA CATALYTIC SUBUNIT"/>
    <property type="match status" value="1"/>
</dbReference>
<feature type="domain" description="DNA polymerase delta/zeta catalytic subunit N-terminal" evidence="25">
    <location>
        <begin position="56"/>
        <end position="133"/>
    </location>
</feature>
<name>A0A8C4S0D1_ERPCA</name>
<feature type="compositionally biased region" description="Basic and acidic residues" evidence="20">
    <location>
        <begin position="724"/>
        <end position="734"/>
    </location>
</feature>
<feature type="domain" description="DNA polymerase zeta catalytic subunit N-terminal" evidence="26">
    <location>
        <begin position="1"/>
        <end position="55"/>
    </location>
</feature>
<sequence>MFAVRIVTADYYLANPLKDLDVCYSEFRGSDVKKVPVVRIFGATPAGQKTCLHVHGIFPYIYVPYDGYGQDPDRYLHQVAFSIDRALNVSMGNPSSNSQHIFKISLVSGMPFYGYHAKEKQFMKIYLYNPLMTKRVCELLQGGAVMNKIYQPHEAHIPYLLQLFIDYNLYGMNLINLGAVKFRKTRRKDENGQQVKGGISNKSSRTNGSFCKSPSTLKIQLSDSSLGGVFVRWEEEAIPSSLVLEEVEKQSTCELEADAVAADILNRLEIETQIGKNPGLQAIWEDEKQRRREKNESSQIEFFESQDRGFVAAAESERIFLTRLKEILKQNDFPVSLTESLDENEDTDIFPVDLSLHSDLLTPEALQCTPANLVEVHKGNQPAINRRSADNSELAVVDEEAILNLLECSQTFQPLSQRLIQSPVFENSQDHSLVHLLAGLADDGYQADTSRVLSQHQASGFSSHVQNSDDEEAEPELERQEAELSLVMSQRWDSDIPDHNSKCRSSYKNVNESSSDDENEFSEEEMEWSGNSSLFANMSIPQLDGAADENEDSSLNEKSSRTHSSLTATDKILGKRNPFPSETVNLEPPSVAKIVLECKHPQPLQIHNLEKDTPSEKHFLSKSSTIPEDQTDYTFRFPDTCNIAHKTENTLTDAAKIDLPHIFSYEKKVTTKLESDSIPFENSKAHTRRKYIRIKNPEKGKITLLQKRNYSLSYSEIRNSSNKSDQEFNQKKNDGSLLRINSPNVFLDGEDRSISQHDGDYRKNHKKPDIRELKIRYEDYQEKMTEKAISNQQDVHYKFFPSVILSNCLNRSGNKSPNKLGKLDYDDRRSRLKLTKKRTVKESKEAKGIGSERVGIEKKDHSCLMVNSPCIQISKHEQWTPPLCSDADTPISKDTSSENSLAVSLVSQSHVRPCSTQLSGLPGSKYRLRTKRKASYETEDGEPRPGFQMTKLLMTPSETSKDNYILSNHDSKSRKRKKMIKKEPPIIIKYIIINRFKGQKNMLVKLTKVNADEEQVVLTAERLEQYEKLAPLKGFWPKVPESTAIKFPVSSPKTKKCPKRKAKIHSATKKKANSTPKVLGGKVRRIRRTKSKKKMLTLATLHPPSPSYISETNDYSEEYTDVMSKLGYLSEKNTSPADASPPRCWSPSDPEPQLLLALEQNDNLPVSDLGPSLLGHEAEKPALGRGVRNKIRSSKLNKIDSTSPKRRKRRTIKNITEGRTITKESPKQKIVCRGQGRKKKNIDLLSSTGQDQISLGTKQSRKSRKKKILEEQNTKICSERYEGSQAVFPGEDVPLSGCSSGHLPSFQTTTSGSSEGDVPKVNGSSEATLSGEKTLRAHSQSSRTLETTTSVVHPAICDESDPANSCSPQSIASHSCCNNESHQISSHSQPFPGPGSLKVTDLASTQNVLSVIQATKPCCNSTTLKLDGADSNNSCHSVHCYTSPVKPAPLKSQILSPLLLSCKDQPKQPPDVKEAAKPAKRSSKKKIPENKEKMDGFGIARFTPIRIKSLASLSLVNKMESSTDIMPSNSCKNGENLSPVADTPVGLAVLKELLHKKQQKVQESAPFQDVSSIHYLIKNDICSTNKPVKVRKARKPRTPKTPNLKQKKPRCKKEKSAKQEEPVNPDCSLSDNSPVFPSDPGFESCYSFEDSLSPEMPHNYNFDINTIGQTEFCGLYMGSQFVPADKNLPQKFLSDVVQEPVTGLMLGLANTTEKSCSAFESQQPYPGPEYLKSGTLSPELFEKVSGERQRSSCPEKEQDFNSPLNQQIKNAVDSDEGAVQSERRNSLNCADAFFPLPINTASFVELLGSPTRDLIEGTDVLIATPNSSPRSISSLSQLKNASLPLRSTGGAHILKPLMSPPSRDEIMSTLLDMDLTETAYQEPFCSDPSDVPGKPRQIGGRVLSIESRLGDGLAEFEGDFTLEGLQLWKTAFSAMTQVGCAPLNGSNLLNNIGRDQVKHNSKDNDQKVVIMPCKSAPSYQRVQLWLQAKKEYDRSCKTTKMKMEEKEEVDKFCVAVHSEGNEAESTKGLTNEKSSPEPVAPEKVSCLSAKEKNNSHRFMPLSNISAKTSQAERSHPLAVGVEQEDDVEDSSQDYSSPDSAVLTPWQQTVSPDSCKGCLEKEEDKEHRYKRTPQRYHYGCTELSLSNLDTPLTTKGQNKQEEKRTPDLCSPVSSELSSQFLLYASPVIQKRNAGFSEPICSTPVSTKDSKSHKLNQRRTCNTDSLRRVLLTTQMKNQFAALNEPNKDSSQIEGPTLNNSYGFKVSIQNLQDAKALHEVQYLTLMTMELHARTRRDLEADPEFDPICALFYCITSDAPLPETDKTQLTGAIVVDKDCSSVGQATRETAPLLVRSGITGLQVTYATDENQLFQELEHIIRRYDPDVLLGYEVQMHSWGYLLQRAAVLNVDLCQQLSRVPGDSKENRFSTDLDEYGSDTMSEIHIIGRIVLNIWRMMKSEVTLNNYSFENVAFHVLHQRFPLFTPRVLSDWFDNKTDIYRWRMVDHYISRVQCTLQLLEQHDLIGRTSELARLFGIQFYHVLTRGSQYRVESMMLRLAKPMNYIALTPSRQQRAQMRAPQCIPLVMEPESRFYSNSVIVLDFQSLYPSIVIAYNYCYTTCLGHVENLGSHDEFKFGCASLRVPPDLLCLLRNDITVSPNGVAFVKASVRKGVMPSMLEDILNTRIMVKQSMKAYKNDRAITRMLDARQLGLKLISNVTYGYTAANFSGRMPCSEVGDSIVNKARETLEQAIKLVNETKKWGAHVVYGDTDSMFVLLKGATKEQAFKIGQEIAEAVTSRNPKPVKLKFEKVYLPSVLQTKKRYVGYMYETMDQKDPIFDAKGIETVRRDGCPAVAKILERSLKLLFETRDISQIKQYIMRQCLKILEGKASMQDLTFAKEYRGSNSYRPGACVPALELTRRMLSYDRRSEPRVGERVPYVIVYGIPGLPLIQLVRRPIEVLQDPTLRLNAVYYITKQILPPLDRVFSLIGVDVFGWYQELPRIQKAATSGGIEQAGHKGTISQYFTTLHCPVCNDLTQLGICSKCRTQPQQVAIILHQEIHGWERRQEQLLKICKSCTGCVDRHVQCVCLDCPVLHKLSRVNRELSKAPYLRQLLDQF</sequence>
<evidence type="ECO:0000313" key="27">
    <source>
        <dbReference type="Ensembl" id="ENSECRP00000009238.1"/>
    </source>
</evidence>
<evidence type="ECO:0000256" key="1">
    <source>
        <dbReference type="ARBA" id="ARBA00001966"/>
    </source>
</evidence>
<dbReference type="PANTHER" id="PTHR45812:SF1">
    <property type="entry name" value="DNA POLYMERASE ZETA CATALYTIC SUBUNIT"/>
    <property type="match status" value="1"/>
</dbReference>
<dbReference type="CDD" id="cd22287">
    <property type="entry name" value="REV3L_RBD"/>
    <property type="match status" value="1"/>
</dbReference>
<dbReference type="InterPro" id="IPR006133">
    <property type="entry name" value="DNA-dir_DNA_pol_B_exonuc"/>
</dbReference>
<keyword evidence="15" id="KW-0539">Nucleus</keyword>
<reference evidence="27" key="1">
    <citation type="submission" date="2021-06" db="EMBL/GenBank/DDBJ databases">
        <authorList>
            <consortium name="Wellcome Sanger Institute Data Sharing"/>
        </authorList>
    </citation>
    <scope>NUCLEOTIDE SEQUENCE [LARGE SCALE GENOMIC DNA]</scope>
</reference>
<dbReference type="InterPro" id="IPR036397">
    <property type="entry name" value="RNaseH_sf"/>
</dbReference>
<dbReference type="Pfam" id="PF03104">
    <property type="entry name" value="DNA_pol_B_exo1"/>
    <property type="match status" value="1"/>
</dbReference>
<keyword evidence="10" id="KW-0862">Zinc</keyword>
<reference evidence="27" key="3">
    <citation type="submission" date="2025-09" db="UniProtKB">
        <authorList>
            <consortium name="Ensembl"/>
        </authorList>
    </citation>
    <scope>IDENTIFICATION</scope>
</reference>
<feature type="compositionally biased region" description="Basic residues" evidence="20">
    <location>
        <begin position="1588"/>
        <end position="1598"/>
    </location>
</feature>
<comment type="similarity">
    <text evidence="3">Belongs to the DNA polymerase type-B family.</text>
</comment>
<evidence type="ECO:0000256" key="9">
    <source>
        <dbReference type="ARBA" id="ARBA00022763"/>
    </source>
</evidence>
<feature type="domain" description="DNA-directed DNA polymerase family B exonuclease" evidence="22">
    <location>
        <begin position="2278"/>
        <end position="2467"/>
    </location>
</feature>
<evidence type="ECO:0000256" key="13">
    <source>
        <dbReference type="ARBA" id="ARBA00023014"/>
    </source>
</evidence>
<evidence type="ECO:0000256" key="19">
    <source>
        <dbReference type="ARBA" id="ARBA00075683"/>
    </source>
</evidence>
<dbReference type="GeneTree" id="ENSGT00940000156226"/>
<dbReference type="InterPro" id="IPR006134">
    <property type="entry name" value="DNA-dir_DNA_pol_B_multi_dom"/>
</dbReference>